<feature type="signal peptide" evidence="2">
    <location>
        <begin position="1"/>
        <end position="24"/>
    </location>
</feature>
<sequence length="362" mass="39695">MRKFWVAGALGCALAATNVGAAYAAFPILKKKGEPTEKKEVGVRIVKHDDQRRIDVMMDGQLFTSYRWPTTLMKPVLFPLVSDDGTTVTRGFPLEPRDGERVDHPHHAGMWFNYGNVNGFDFWNNSNAIPETQRPKMGTIRPGRVTRTKNGPTSGEIVADSEWIAGDGGKLFDQTATYVFWEKKGERGIDLTVTLRATEDVTFNDDKEGLLGIRVARWLESPEEKGGMFTDASGRPTQVAAVDNSLATGVYQTSDGVKGPAVWGTRGRWCLLTGHTDGKTETIAIVDHPGNPGYPTYWHARGYGLFAANPLGVSIFDTKQPAFKFSLARGKSATFRYRVVIFSHGASAGELNDEADAFAATK</sequence>
<organism evidence="3 4">
    <name type="scientific">Bryocella elongata</name>
    <dbReference type="NCBI Taxonomy" id="863522"/>
    <lineage>
        <taxon>Bacteria</taxon>
        <taxon>Pseudomonadati</taxon>
        <taxon>Acidobacteriota</taxon>
        <taxon>Terriglobia</taxon>
        <taxon>Terriglobales</taxon>
        <taxon>Acidobacteriaceae</taxon>
        <taxon>Bryocella</taxon>
    </lineage>
</organism>
<dbReference type="RefSeq" id="WP_103933443.1">
    <property type="nucleotide sequence ID" value="NZ_FNVA01000004.1"/>
</dbReference>
<dbReference type="Proteomes" id="UP000236728">
    <property type="component" value="Unassembled WGS sequence"/>
</dbReference>
<dbReference type="EMBL" id="FNVA01000004">
    <property type="protein sequence ID" value="SEG33284.1"/>
    <property type="molecule type" value="Genomic_DNA"/>
</dbReference>
<proteinExistence type="predicted"/>
<evidence type="ECO:0000256" key="1">
    <source>
        <dbReference type="SAM" id="MobiDB-lite"/>
    </source>
</evidence>
<accession>A0A1H5ZB39</accession>
<keyword evidence="2" id="KW-0732">Signal</keyword>
<protein>
    <submittedName>
        <fullName evidence="3">Methane oxygenase PmoA</fullName>
    </submittedName>
</protein>
<dbReference type="OrthoDB" id="242375at2"/>
<evidence type="ECO:0000313" key="4">
    <source>
        <dbReference type="Proteomes" id="UP000236728"/>
    </source>
</evidence>
<keyword evidence="4" id="KW-1185">Reference proteome</keyword>
<gene>
    <name evidence="3" type="ORF">SAMN05421819_2548</name>
</gene>
<dbReference type="Pfam" id="PF14100">
    <property type="entry name" value="DUF6807"/>
    <property type="match status" value="1"/>
</dbReference>
<feature type="region of interest" description="Disordered" evidence="1">
    <location>
        <begin position="133"/>
        <end position="154"/>
    </location>
</feature>
<name>A0A1H5ZB39_9BACT</name>
<evidence type="ECO:0000313" key="3">
    <source>
        <dbReference type="EMBL" id="SEG33284.1"/>
    </source>
</evidence>
<dbReference type="AlphaFoldDB" id="A0A1H5ZB39"/>
<reference evidence="3 4" key="1">
    <citation type="submission" date="2016-10" db="EMBL/GenBank/DDBJ databases">
        <authorList>
            <person name="de Groot N.N."/>
        </authorList>
    </citation>
    <scope>NUCLEOTIDE SEQUENCE [LARGE SCALE GENOMIC DNA]</scope>
    <source>
        <strain evidence="3 4">DSM 22489</strain>
    </source>
</reference>
<evidence type="ECO:0000256" key="2">
    <source>
        <dbReference type="SAM" id="SignalP"/>
    </source>
</evidence>
<dbReference type="InterPro" id="IPR029475">
    <property type="entry name" value="DUF6807"/>
</dbReference>
<feature type="chain" id="PRO_5009291363" evidence="2">
    <location>
        <begin position="25"/>
        <end position="362"/>
    </location>
</feature>